<feature type="compositionally biased region" description="Low complexity" evidence="1">
    <location>
        <begin position="59"/>
        <end position="69"/>
    </location>
</feature>
<accession>A0AAN9ZF70</accession>
<feature type="compositionally biased region" description="Basic and acidic residues" evidence="1">
    <location>
        <begin position="114"/>
        <end position="124"/>
    </location>
</feature>
<feature type="compositionally biased region" description="Basic and acidic residues" evidence="1">
    <location>
        <begin position="216"/>
        <end position="242"/>
    </location>
</feature>
<organism evidence="2 3">
    <name type="scientific">Gryllus longicercus</name>
    <dbReference type="NCBI Taxonomy" id="2509291"/>
    <lineage>
        <taxon>Eukaryota</taxon>
        <taxon>Metazoa</taxon>
        <taxon>Ecdysozoa</taxon>
        <taxon>Arthropoda</taxon>
        <taxon>Hexapoda</taxon>
        <taxon>Insecta</taxon>
        <taxon>Pterygota</taxon>
        <taxon>Neoptera</taxon>
        <taxon>Polyneoptera</taxon>
        <taxon>Orthoptera</taxon>
        <taxon>Ensifera</taxon>
        <taxon>Gryllidea</taxon>
        <taxon>Grylloidea</taxon>
        <taxon>Gryllidae</taxon>
        <taxon>Gryllinae</taxon>
        <taxon>Gryllus</taxon>
    </lineage>
</organism>
<name>A0AAN9ZF70_9ORTH</name>
<comment type="caution">
    <text evidence="2">The sequence shown here is derived from an EMBL/GenBank/DDBJ whole genome shotgun (WGS) entry which is preliminary data.</text>
</comment>
<feature type="compositionally biased region" description="Basic residues" evidence="1">
    <location>
        <begin position="372"/>
        <end position="385"/>
    </location>
</feature>
<feature type="region of interest" description="Disordered" evidence="1">
    <location>
        <begin position="311"/>
        <end position="346"/>
    </location>
</feature>
<dbReference type="EMBL" id="JAZDUA010000035">
    <property type="protein sequence ID" value="KAK7871649.1"/>
    <property type="molecule type" value="Genomic_DNA"/>
</dbReference>
<protein>
    <submittedName>
        <fullName evidence="2">Uncharacterized protein</fullName>
    </submittedName>
</protein>
<feature type="compositionally biased region" description="Basic and acidic residues" evidence="1">
    <location>
        <begin position="320"/>
        <end position="329"/>
    </location>
</feature>
<sequence length="689" mass="77325">MELSNSTNDMNRIELPKLKKAFVSLQKLDMLTQMPVSEDGSENSKVHTDALEESEDPSSESVSTGSAESNVVCTDDDDLEKKIQAFSIPVKKDAEKSSSKSDIESVKSHIEKGAVIEKGREGIKSGKKQISKPDNKTKEKSVLKMDTRTPPNATTSNSIIVSRGIRKKKEGMVKQKVKTDNEKKPQTAVPLSVKEQEINADSAKASEVNTLINKSPLDHSLRNGRGDKQSEKNNERKAKKEESEDMVESASGSEVSRKRRAIKDENSQIRAKKVLIERKNSKLPNEPTFSEQNKEKTKRIIDVKLRSDSIKKKKIIPSKDPPKLSDRNPLHMKRSARMSGSDNKAKYIEKDLEKKTLRSKTQSKTIEVVSKKLQKSKIEVKKRHSSGRERSGITSKLKTKDGKAVENKIKEKASEKGIDIGVGKTDHSVPKEATKDLEKLSSIRKDSKRINRGLEKENSNSKTISETKSDDLGKKIQKSSEVFDDGEELLEKICDLLEEASGVPESESEENRIGTQKLYLRHQGTIFHSNEGRLLIPDAYFFKPRIVHKNSRFPSQGKGTVSYKKLWKWSHYVKMPSDMWSLHKHPDGSFVIVFHISELSPFPKLMIDKCIIFKETAAPHVKIFGKEVLALSSDKELKTLGNVCSFLKQIHDISLCEGMLSPLRGGSNNNCELYTDAKVSLPYKCKACL</sequence>
<feature type="compositionally biased region" description="Basic and acidic residues" evidence="1">
    <location>
        <begin position="170"/>
        <end position="185"/>
    </location>
</feature>
<gene>
    <name evidence="2" type="ORF">R5R35_009020</name>
</gene>
<feature type="region of interest" description="Disordered" evidence="1">
    <location>
        <begin position="114"/>
        <end position="297"/>
    </location>
</feature>
<proteinExistence type="predicted"/>
<evidence type="ECO:0000256" key="1">
    <source>
        <dbReference type="SAM" id="MobiDB-lite"/>
    </source>
</evidence>
<dbReference type="Proteomes" id="UP001378592">
    <property type="component" value="Unassembled WGS sequence"/>
</dbReference>
<dbReference type="AlphaFoldDB" id="A0AAN9ZF70"/>
<feature type="region of interest" description="Disordered" evidence="1">
    <location>
        <begin position="448"/>
        <end position="471"/>
    </location>
</feature>
<feature type="compositionally biased region" description="Basic and acidic residues" evidence="1">
    <location>
        <begin position="131"/>
        <end position="147"/>
    </location>
</feature>
<evidence type="ECO:0000313" key="2">
    <source>
        <dbReference type="EMBL" id="KAK7871649.1"/>
    </source>
</evidence>
<feature type="region of interest" description="Disordered" evidence="1">
    <location>
        <begin position="368"/>
        <end position="406"/>
    </location>
</feature>
<keyword evidence="3" id="KW-1185">Reference proteome</keyword>
<feature type="region of interest" description="Disordered" evidence="1">
    <location>
        <begin position="33"/>
        <end position="76"/>
    </location>
</feature>
<feature type="compositionally biased region" description="Polar residues" evidence="1">
    <location>
        <begin position="149"/>
        <end position="160"/>
    </location>
</feature>
<reference evidence="2 3" key="1">
    <citation type="submission" date="2024-03" db="EMBL/GenBank/DDBJ databases">
        <title>The genome assembly and annotation of the cricket Gryllus longicercus Weissman &amp; Gray.</title>
        <authorList>
            <person name="Szrajer S."/>
            <person name="Gray D."/>
            <person name="Ylla G."/>
        </authorList>
    </citation>
    <scope>NUCLEOTIDE SEQUENCE [LARGE SCALE GENOMIC DNA]</scope>
    <source>
        <strain evidence="2">DAG 2021-001</strain>
        <tissue evidence="2">Whole body minus gut</tissue>
    </source>
</reference>
<evidence type="ECO:0000313" key="3">
    <source>
        <dbReference type="Proteomes" id="UP001378592"/>
    </source>
</evidence>